<comment type="caution">
    <text evidence="2">The sequence shown here is derived from an EMBL/GenBank/DDBJ whole genome shotgun (WGS) entry which is preliminary data.</text>
</comment>
<keyword evidence="1" id="KW-0732">Signal</keyword>
<keyword evidence="3" id="KW-1185">Reference proteome</keyword>
<feature type="signal peptide" evidence="1">
    <location>
        <begin position="1"/>
        <end position="21"/>
    </location>
</feature>
<gene>
    <name evidence="2" type="ORF">QEH59_09640</name>
</gene>
<dbReference type="Proteomes" id="UP001243717">
    <property type="component" value="Unassembled WGS sequence"/>
</dbReference>
<dbReference type="EMBL" id="JARXIC010000013">
    <property type="protein sequence ID" value="MDQ8194688.1"/>
    <property type="molecule type" value="Genomic_DNA"/>
</dbReference>
<feature type="chain" id="PRO_5045566700" description="Anchor protein" evidence="1">
    <location>
        <begin position="22"/>
        <end position="288"/>
    </location>
</feature>
<name>A0ABU1AKI5_9BACT</name>
<protein>
    <recommendedName>
        <fullName evidence="4">Anchor protein</fullName>
    </recommendedName>
</protein>
<evidence type="ECO:0000256" key="1">
    <source>
        <dbReference type="SAM" id="SignalP"/>
    </source>
</evidence>
<accession>A0ABU1AKI5</accession>
<sequence length="288" mass="30531">MKKLLCSVTIILTATLTLTQANVTFDFNDQTAFDSNFPVGSGNNENDSNRWLYGDESSVSLSGGSLHLHAGSSTDNPSSSSVTIYSNVAYSSNFDFISEAKVVRFEGLTMSVPSSGSTYVTNFGVANGHVGNLIKNSGPDDSIYIRMNRNGSAFELVQRIGGDSVSVENLNLGFDFSGGLGSVTFDYIEMTVSANAWALEAQISTGTLDGTTNISTSGTFDTAFESSSWGSDFHLAIQAEQAAENADRYTDLSLDSVSVSAIPEVSYASLIMGLLVVSLVGITRSKRV</sequence>
<evidence type="ECO:0008006" key="4">
    <source>
        <dbReference type="Google" id="ProtNLM"/>
    </source>
</evidence>
<proteinExistence type="predicted"/>
<evidence type="ECO:0000313" key="2">
    <source>
        <dbReference type="EMBL" id="MDQ8194688.1"/>
    </source>
</evidence>
<organism evidence="2 3">
    <name type="scientific">Thalassobacterium sedimentorum</name>
    <dbReference type="NCBI Taxonomy" id="3041258"/>
    <lineage>
        <taxon>Bacteria</taxon>
        <taxon>Pseudomonadati</taxon>
        <taxon>Verrucomicrobiota</taxon>
        <taxon>Opitutia</taxon>
        <taxon>Puniceicoccales</taxon>
        <taxon>Coraliomargaritaceae</taxon>
        <taxon>Thalassobacterium</taxon>
    </lineage>
</organism>
<reference evidence="2 3" key="1">
    <citation type="submission" date="2023-04" db="EMBL/GenBank/DDBJ databases">
        <title>A novel bacteria isolated from coastal sediment.</title>
        <authorList>
            <person name="Liu X.-J."/>
            <person name="Du Z.-J."/>
        </authorList>
    </citation>
    <scope>NUCLEOTIDE SEQUENCE [LARGE SCALE GENOMIC DNA]</scope>
    <source>
        <strain evidence="2 3">SDUM461004</strain>
    </source>
</reference>
<evidence type="ECO:0000313" key="3">
    <source>
        <dbReference type="Proteomes" id="UP001243717"/>
    </source>
</evidence>
<dbReference type="RefSeq" id="WP_308985155.1">
    <property type="nucleotide sequence ID" value="NZ_JARXIC010000013.1"/>
</dbReference>